<sequence length="130" mass="15181">MNFFKVFIFIIFTFVLTTKAFNIFSKQKSYNLWSEKNPTSGKLKKLAEKSVDYYNKEHGSKYFFDSILRAGKEYVDNLTHYFLKILAATKCGISGDTCSEIFYVNVYDNKTRFSHKYNFSVDTNGTAPFF</sequence>
<dbReference type="InterPro" id="IPR046350">
    <property type="entry name" value="Cystatin_sf"/>
</dbReference>
<keyword evidence="2" id="KW-1185">Reference proteome</keyword>
<protein>
    <submittedName>
        <fullName evidence="3">Cystatin domain-containing protein</fullName>
    </submittedName>
</protein>
<evidence type="ECO:0000313" key="3">
    <source>
        <dbReference type="WBParaSite" id="SVE_1961200.1"/>
    </source>
</evidence>
<feature type="chain" id="PRO_5005330740" evidence="1">
    <location>
        <begin position="21"/>
        <end position="130"/>
    </location>
</feature>
<reference evidence="3" key="2">
    <citation type="submission" date="2015-08" db="UniProtKB">
        <authorList>
            <consortium name="WormBaseParasite"/>
        </authorList>
    </citation>
    <scope>IDENTIFICATION</scope>
</reference>
<name>A0A0K0G4F2_STRVS</name>
<dbReference type="WBParaSite" id="SVE_1961200.1">
    <property type="protein sequence ID" value="SVE_1961200.1"/>
    <property type="gene ID" value="SVE_1961200"/>
</dbReference>
<keyword evidence="1" id="KW-0732">Signal</keyword>
<feature type="signal peptide" evidence="1">
    <location>
        <begin position="1"/>
        <end position="20"/>
    </location>
</feature>
<proteinExistence type="predicted"/>
<organism evidence="2 3">
    <name type="scientific">Strongyloides venezuelensis</name>
    <name type="common">Threadworm</name>
    <dbReference type="NCBI Taxonomy" id="75913"/>
    <lineage>
        <taxon>Eukaryota</taxon>
        <taxon>Metazoa</taxon>
        <taxon>Ecdysozoa</taxon>
        <taxon>Nematoda</taxon>
        <taxon>Chromadorea</taxon>
        <taxon>Rhabditida</taxon>
        <taxon>Tylenchina</taxon>
        <taxon>Panagrolaimomorpha</taxon>
        <taxon>Strongyloidoidea</taxon>
        <taxon>Strongyloididae</taxon>
        <taxon>Strongyloides</taxon>
    </lineage>
</organism>
<accession>A0A0K0G4F2</accession>
<evidence type="ECO:0000256" key="1">
    <source>
        <dbReference type="SAM" id="SignalP"/>
    </source>
</evidence>
<dbReference type="AlphaFoldDB" id="A0A0K0G4F2"/>
<dbReference type="Proteomes" id="UP000035680">
    <property type="component" value="Unassembled WGS sequence"/>
</dbReference>
<reference evidence="2" key="1">
    <citation type="submission" date="2014-07" db="EMBL/GenBank/DDBJ databases">
        <authorList>
            <person name="Martin A.A"/>
            <person name="De Silva N."/>
        </authorList>
    </citation>
    <scope>NUCLEOTIDE SEQUENCE</scope>
</reference>
<dbReference type="Gene3D" id="3.10.450.10">
    <property type="match status" value="1"/>
</dbReference>
<evidence type="ECO:0000313" key="2">
    <source>
        <dbReference type="Proteomes" id="UP000035680"/>
    </source>
</evidence>
<dbReference type="SUPFAM" id="SSF54403">
    <property type="entry name" value="Cystatin/monellin"/>
    <property type="match status" value="1"/>
</dbReference>